<comment type="catalytic activity">
    <reaction evidence="1">
        <text>a uridine in mRNA = a pseudouridine in mRNA</text>
        <dbReference type="Rhea" id="RHEA:56644"/>
        <dbReference type="Rhea" id="RHEA-COMP:14658"/>
        <dbReference type="Rhea" id="RHEA-COMP:14659"/>
        <dbReference type="ChEBI" id="CHEBI:65314"/>
        <dbReference type="ChEBI" id="CHEBI:65315"/>
    </reaction>
</comment>
<keyword evidence="4" id="KW-0507">mRNA processing</keyword>
<accession>A0A8C5PCZ8</accession>
<dbReference type="InterPro" id="IPR006225">
    <property type="entry name" value="PsdUridine_synth_RluC/D"/>
</dbReference>
<feature type="domain" description="Pseudouridine synthase RsuA/RluA-like" evidence="11">
    <location>
        <begin position="190"/>
        <end position="335"/>
    </location>
</feature>
<dbReference type="PROSITE" id="PS01129">
    <property type="entry name" value="PSI_RLU"/>
    <property type="match status" value="1"/>
</dbReference>
<dbReference type="GO" id="GO:0000455">
    <property type="term" value="P:enzyme-directed rRNA pseudouridine synthesis"/>
    <property type="evidence" value="ECO:0007669"/>
    <property type="project" value="TreeGrafter"/>
</dbReference>
<feature type="region of interest" description="Disordered" evidence="10">
    <location>
        <begin position="397"/>
        <end position="456"/>
    </location>
</feature>
<dbReference type="SMR" id="A0A8C5PCZ8"/>
<dbReference type="GO" id="GO:0009982">
    <property type="term" value="F:pseudouridine synthase activity"/>
    <property type="evidence" value="ECO:0007669"/>
    <property type="project" value="InterPro"/>
</dbReference>
<evidence type="ECO:0000256" key="5">
    <source>
        <dbReference type="ARBA" id="ARBA00023235"/>
    </source>
</evidence>
<name>A0A8C5PCZ8_9ANUR</name>
<protein>
    <recommendedName>
        <fullName evidence="7">Pseudouridylate synthase RPUSD2</fullName>
    </recommendedName>
    <alternativeName>
        <fullName evidence="8">RNA pseudouridylate synthase domain-containing protein 2</fullName>
    </alternativeName>
</protein>
<dbReference type="InterPro" id="IPR006224">
    <property type="entry name" value="PsdUridine_synth_RluA-like_CS"/>
</dbReference>
<proteinExistence type="inferred from homology"/>
<evidence type="ECO:0000256" key="3">
    <source>
        <dbReference type="ARBA" id="ARBA00022553"/>
    </source>
</evidence>
<feature type="compositionally biased region" description="Basic and acidic residues" evidence="10">
    <location>
        <begin position="60"/>
        <end position="69"/>
    </location>
</feature>
<feature type="compositionally biased region" description="Low complexity" evidence="10">
    <location>
        <begin position="427"/>
        <end position="436"/>
    </location>
</feature>
<dbReference type="InterPro" id="IPR006145">
    <property type="entry name" value="PsdUridine_synth_RsuA/RluA"/>
</dbReference>
<evidence type="ECO:0000259" key="11">
    <source>
        <dbReference type="Pfam" id="PF00849"/>
    </source>
</evidence>
<dbReference type="Gene3D" id="3.30.2350.10">
    <property type="entry name" value="Pseudouridine synthase"/>
    <property type="match status" value="1"/>
</dbReference>
<dbReference type="SUPFAM" id="SSF55120">
    <property type="entry name" value="Pseudouridine synthase"/>
    <property type="match status" value="1"/>
</dbReference>
<reference evidence="12" key="1">
    <citation type="submission" date="2025-08" db="UniProtKB">
        <authorList>
            <consortium name="Ensembl"/>
        </authorList>
    </citation>
    <scope>IDENTIFICATION</scope>
</reference>
<keyword evidence="5" id="KW-0413">Isomerase</keyword>
<feature type="active site" evidence="9">
    <location>
        <position position="232"/>
    </location>
</feature>
<evidence type="ECO:0000256" key="1">
    <source>
        <dbReference type="ARBA" id="ARBA00001166"/>
    </source>
</evidence>
<dbReference type="PANTHER" id="PTHR21600">
    <property type="entry name" value="MITOCHONDRIAL RNA PSEUDOURIDINE SYNTHASE"/>
    <property type="match status" value="1"/>
</dbReference>
<evidence type="ECO:0000313" key="12">
    <source>
        <dbReference type="Ensembl" id="ENSLLEP00000015247.1"/>
    </source>
</evidence>
<dbReference type="NCBIfam" id="TIGR00005">
    <property type="entry name" value="rluA_subfam"/>
    <property type="match status" value="1"/>
</dbReference>
<comment type="similarity">
    <text evidence="2">Belongs to the pseudouridine synthase RluA family.</text>
</comment>
<gene>
    <name evidence="12" type="primary">RPUSD2</name>
</gene>
<dbReference type="GeneTree" id="ENSGT00420000029802"/>
<dbReference type="Proteomes" id="UP000694569">
    <property type="component" value="Unplaced"/>
</dbReference>
<evidence type="ECO:0000256" key="8">
    <source>
        <dbReference type="ARBA" id="ARBA00080257"/>
    </source>
</evidence>
<feature type="region of interest" description="Disordered" evidence="10">
    <location>
        <begin position="37"/>
        <end position="81"/>
    </location>
</feature>
<dbReference type="Ensembl" id="ENSLLET00000015832.1">
    <property type="protein sequence ID" value="ENSLLEP00000015247.1"/>
    <property type="gene ID" value="ENSLLEG00000009712.1"/>
</dbReference>
<evidence type="ECO:0000256" key="9">
    <source>
        <dbReference type="PIRSR" id="PIRSR606225-1"/>
    </source>
</evidence>
<evidence type="ECO:0000256" key="10">
    <source>
        <dbReference type="SAM" id="MobiDB-lite"/>
    </source>
</evidence>
<dbReference type="GO" id="GO:0003723">
    <property type="term" value="F:RNA binding"/>
    <property type="evidence" value="ECO:0007669"/>
    <property type="project" value="InterPro"/>
</dbReference>
<keyword evidence="13" id="KW-1185">Reference proteome</keyword>
<evidence type="ECO:0000256" key="4">
    <source>
        <dbReference type="ARBA" id="ARBA00022664"/>
    </source>
</evidence>
<dbReference type="PANTHER" id="PTHR21600:SF40">
    <property type="entry name" value="PSEUDOURIDYLATE SYNTHASE RPUSD2"/>
    <property type="match status" value="1"/>
</dbReference>
<evidence type="ECO:0000313" key="13">
    <source>
        <dbReference type="Proteomes" id="UP000694569"/>
    </source>
</evidence>
<dbReference type="OrthoDB" id="424794at2759"/>
<dbReference type="InterPro" id="IPR050188">
    <property type="entry name" value="RluA_PseudoU_synthase"/>
</dbReference>
<organism evidence="12 13">
    <name type="scientific">Leptobrachium leishanense</name>
    <name type="common">Leishan spiny toad</name>
    <dbReference type="NCBI Taxonomy" id="445787"/>
    <lineage>
        <taxon>Eukaryota</taxon>
        <taxon>Metazoa</taxon>
        <taxon>Chordata</taxon>
        <taxon>Craniata</taxon>
        <taxon>Vertebrata</taxon>
        <taxon>Euteleostomi</taxon>
        <taxon>Amphibia</taxon>
        <taxon>Batrachia</taxon>
        <taxon>Anura</taxon>
        <taxon>Pelobatoidea</taxon>
        <taxon>Megophryidae</taxon>
        <taxon>Leptobrachium</taxon>
    </lineage>
</organism>
<evidence type="ECO:0000256" key="7">
    <source>
        <dbReference type="ARBA" id="ARBA00072682"/>
    </source>
</evidence>
<evidence type="ECO:0000256" key="2">
    <source>
        <dbReference type="ARBA" id="ARBA00010876"/>
    </source>
</evidence>
<keyword evidence="3" id="KW-0597">Phosphoprotein</keyword>
<dbReference type="InterPro" id="IPR020103">
    <property type="entry name" value="PsdUridine_synth_cat_dom_sf"/>
</dbReference>
<dbReference type="GO" id="GO:0006397">
    <property type="term" value="P:mRNA processing"/>
    <property type="evidence" value="ECO:0007669"/>
    <property type="project" value="UniProtKB-KW"/>
</dbReference>
<dbReference type="Pfam" id="PF00849">
    <property type="entry name" value="PseudoU_synth_2"/>
    <property type="match status" value="1"/>
</dbReference>
<sequence length="512" mass="57324">MSSGGAGLCLPMCAGRGVMMQVPCRLGWRRGGAVLASRESSSMAEDGARQGPGRRKRKARGPEAGERHVPPPVKRKPGVSFGPEHFAETESYLDRGLRKVRPYYFDFVTYCKGRWVGRTLLDVFGTEFRAEPLEYYRLAARAGRLRLNEQSVQDLNMVLRNNDFMRNTVHRHEPPVTAQPLRIIAENDELVVVDKPSSLPVHPCGRFRHNTVIFILGKEHNLCELHTIHRLDRMTSGVLMFAKTLDVSKKIDEQVRERQLEKEYVCRVCGEFPAEEVTCEEPILVVSYKIGICRVDPKGKASKTVFQRLGYNGKSSVVKCFPYTGRTHQIRVHLQYLGHPIVNDPIYNTDSWGPNRGKGGVLNKTDEELLRSLVEEHKSKQSFDLLDISEEDLRAGFQSKTTEEKESTSENGAGGGGSQAVSDPAETEAATSTQAEDGQDLCQMSGGANLPHNDADEQRGLIDPLCGECKISRLDPSPKDLVMFLHALRYKGSDFDFSSEMPEWASEDWQLD</sequence>
<evidence type="ECO:0000256" key="6">
    <source>
        <dbReference type="ARBA" id="ARBA00057241"/>
    </source>
</evidence>
<dbReference type="FunFam" id="3.30.2350.10:FF:000010">
    <property type="entry name" value="RNA pseudouridine synthase domain-containing 2"/>
    <property type="match status" value="1"/>
</dbReference>
<comment type="function">
    <text evidence="6">Pseudouridine synthase that catalyzes pseudouridylation of mRNAs.</text>
</comment>
<reference evidence="12" key="2">
    <citation type="submission" date="2025-09" db="UniProtKB">
        <authorList>
            <consortium name="Ensembl"/>
        </authorList>
    </citation>
    <scope>IDENTIFICATION</scope>
</reference>
<dbReference type="CDD" id="cd02557">
    <property type="entry name" value="PseudoU_synth_ScRIB2"/>
    <property type="match status" value="1"/>
</dbReference>
<dbReference type="AlphaFoldDB" id="A0A8C5PCZ8"/>